<protein>
    <submittedName>
        <fullName evidence="1">Uncharacterized protein</fullName>
    </submittedName>
</protein>
<organism evidence="1 2">
    <name type="scientific">Ancylostoma ceylanicum</name>
    <dbReference type="NCBI Taxonomy" id="53326"/>
    <lineage>
        <taxon>Eukaryota</taxon>
        <taxon>Metazoa</taxon>
        <taxon>Ecdysozoa</taxon>
        <taxon>Nematoda</taxon>
        <taxon>Chromadorea</taxon>
        <taxon>Rhabditida</taxon>
        <taxon>Rhabditina</taxon>
        <taxon>Rhabditomorpha</taxon>
        <taxon>Strongyloidea</taxon>
        <taxon>Ancylostomatidae</taxon>
        <taxon>Ancylostomatinae</taxon>
        <taxon>Ancylostoma</taxon>
    </lineage>
</organism>
<accession>A0A016UZ46</accession>
<keyword evidence="2" id="KW-1185">Reference proteome</keyword>
<evidence type="ECO:0000313" key="1">
    <source>
        <dbReference type="EMBL" id="EYC20281.1"/>
    </source>
</evidence>
<comment type="caution">
    <text evidence="1">The sequence shown here is derived from an EMBL/GenBank/DDBJ whole genome shotgun (WGS) entry which is preliminary data.</text>
</comment>
<evidence type="ECO:0000313" key="2">
    <source>
        <dbReference type="Proteomes" id="UP000024635"/>
    </source>
</evidence>
<proteinExistence type="predicted"/>
<sequence>MYIFSWSPRSKRQLRQTTLHGATQPPCNTAARLLRGVGLSIGIIFQAAISASSSISARIFAFSTQFFEFVVADGTGS</sequence>
<dbReference type="AlphaFoldDB" id="A0A016UZ46"/>
<gene>
    <name evidence="1" type="primary">Acey_s0022.g549</name>
    <name evidence="1" type="ORF">Y032_0022g549</name>
</gene>
<dbReference type="Proteomes" id="UP000024635">
    <property type="component" value="Unassembled WGS sequence"/>
</dbReference>
<name>A0A016UZ46_9BILA</name>
<dbReference type="EMBL" id="JARK01001358">
    <property type="protein sequence ID" value="EYC20281.1"/>
    <property type="molecule type" value="Genomic_DNA"/>
</dbReference>
<reference evidence="2" key="1">
    <citation type="journal article" date="2015" name="Nat. Genet.">
        <title>The genome and transcriptome of the zoonotic hookworm Ancylostoma ceylanicum identify infection-specific gene families.</title>
        <authorList>
            <person name="Schwarz E.M."/>
            <person name="Hu Y."/>
            <person name="Antoshechkin I."/>
            <person name="Miller M.M."/>
            <person name="Sternberg P.W."/>
            <person name="Aroian R.V."/>
        </authorList>
    </citation>
    <scope>NUCLEOTIDE SEQUENCE</scope>
    <source>
        <strain evidence="2">HY135</strain>
    </source>
</reference>